<dbReference type="OrthoDB" id="6247875at2759"/>
<evidence type="ECO:0000256" key="1">
    <source>
        <dbReference type="ARBA" id="ARBA00023125"/>
    </source>
</evidence>
<evidence type="ECO:0000313" key="7">
    <source>
        <dbReference type="Proteomes" id="UP000266673"/>
    </source>
</evidence>
<name>A0A397VJF1_9GLOM</name>
<dbReference type="SMART" id="SM00398">
    <property type="entry name" value="HMG"/>
    <property type="match status" value="1"/>
</dbReference>
<feature type="region of interest" description="Disordered" evidence="4">
    <location>
        <begin position="147"/>
        <end position="170"/>
    </location>
</feature>
<dbReference type="GO" id="GO:0000978">
    <property type="term" value="F:RNA polymerase II cis-regulatory region sequence-specific DNA binding"/>
    <property type="evidence" value="ECO:0007669"/>
    <property type="project" value="TreeGrafter"/>
</dbReference>
<dbReference type="GO" id="GO:0005634">
    <property type="term" value="C:nucleus"/>
    <property type="evidence" value="ECO:0007669"/>
    <property type="project" value="UniProtKB-UniRule"/>
</dbReference>
<dbReference type="Proteomes" id="UP000266673">
    <property type="component" value="Unassembled WGS sequence"/>
</dbReference>
<keyword evidence="3" id="KW-0539">Nucleus</keyword>
<keyword evidence="1 3" id="KW-0238">DNA-binding</keyword>
<keyword evidence="2" id="KW-0804">Transcription</keyword>
<dbReference type="Pfam" id="PF00505">
    <property type="entry name" value="HMG_box"/>
    <property type="match status" value="1"/>
</dbReference>
<evidence type="ECO:0000256" key="3">
    <source>
        <dbReference type="PROSITE-ProRule" id="PRU00267"/>
    </source>
</evidence>
<reference evidence="6 7" key="1">
    <citation type="submission" date="2018-06" db="EMBL/GenBank/DDBJ databases">
        <title>Comparative genomics reveals the genomic features of Rhizophagus irregularis, R. cerebriforme, R. diaphanum and Gigaspora rosea, and their symbiotic lifestyle signature.</title>
        <authorList>
            <person name="Morin E."/>
            <person name="San Clemente H."/>
            <person name="Chen E.C.H."/>
            <person name="De La Providencia I."/>
            <person name="Hainaut M."/>
            <person name="Kuo A."/>
            <person name="Kohler A."/>
            <person name="Murat C."/>
            <person name="Tang N."/>
            <person name="Roy S."/>
            <person name="Loubradou J."/>
            <person name="Henrissat B."/>
            <person name="Grigoriev I.V."/>
            <person name="Corradi N."/>
            <person name="Roux C."/>
            <person name="Martin F.M."/>
        </authorList>
    </citation>
    <scope>NUCLEOTIDE SEQUENCE [LARGE SCALE GENOMIC DNA]</scope>
    <source>
        <strain evidence="6 7">DAOM 194757</strain>
    </source>
</reference>
<protein>
    <recommendedName>
        <fullName evidence="5">HMG box domain-containing protein</fullName>
    </recommendedName>
</protein>
<organism evidence="6 7">
    <name type="scientific">Gigaspora rosea</name>
    <dbReference type="NCBI Taxonomy" id="44941"/>
    <lineage>
        <taxon>Eukaryota</taxon>
        <taxon>Fungi</taxon>
        <taxon>Fungi incertae sedis</taxon>
        <taxon>Mucoromycota</taxon>
        <taxon>Glomeromycotina</taxon>
        <taxon>Glomeromycetes</taxon>
        <taxon>Diversisporales</taxon>
        <taxon>Gigasporaceae</taxon>
        <taxon>Gigaspora</taxon>
    </lineage>
</organism>
<feature type="DNA-binding region" description="HMG box" evidence="3">
    <location>
        <begin position="60"/>
        <end position="130"/>
    </location>
</feature>
<evidence type="ECO:0000256" key="4">
    <source>
        <dbReference type="SAM" id="MobiDB-lite"/>
    </source>
</evidence>
<dbReference type="GO" id="GO:0030154">
    <property type="term" value="P:cell differentiation"/>
    <property type="evidence" value="ECO:0007669"/>
    <property type="project" value="TreeGrafter"/>
</dbReference>
<gene>
    <name evidence="6" type="ORF">C2G38_2033435</name>
</gene>
<dbReference type="CDD" id="cd01389">
    <property type="entry name" value="HMG-box_ROX1-like"/>
    <property type="match status" value="1"/>
</dbReference>
<dbReference type="GO" id="GO:0001228">
    <property type="term" value="F:DNA-binding transcription activator activity, RNA polymerase II-specific"/>
    <property type="evidence" value="ECO:0007669"/>
    <property type="project" value="TreeGrafter"/>
</dbReference>
<dbReference type="InterPro" id="IPR009071">
    <property type="entry name" value="HMG_box_dom"/>
</dbReference>
<dbReference type="InterPro" id="IPR050140">
    <property type="entry name" value="SRY-related_HMG-box_TF-like"/>
</dbReference>
<dbReference type="PANTHER" id="PTHR10270:SF161">
    <property type="entry name" value="SEX-DETERMINING REGION Y PROTEIN"/>
    <property type="match status" value="1"/>
</dbReference>
<keyword evidence="7" id="KW-1185">Reference proteome</keyword>
<feature type="domain" description="HMG box" evidence="5">
    <location>
        <begin position="60"/>
        <end position="130"/>
    </location>
</feature>
<dbReference type="InterPro" id="IPR036910">
    <property type="entry name" value="HMG_box_dom_sf"/>
</dbReference>
<evidence type="ECO:0000313" key="6">
    <source>
        <dbReference type="EMBL" id="RIB22615.1"/>
    </source>
</evidence>
<dbReference type="EMBL" id="QKWP01000301">
    <property type="protein sequence ID" value="RIB22615.1"/>
    <property type="molecule type" value="Genomic_DNA"/>
</dbReference>
<evidence type="ECO:0000256" key="2">
    <source>
        <dbReference type="ARBA" id="ARBA00023163"/>
    </source>
</evidence>
<accession>A0A397VJF1</accession>
<evidence type="ECO:0000259" key="5">
    <source>
        <dbReference type="PROSITE" id="PS50118"/>
    </source>
</evidence>
<dbReference type="SUPFAM" id="SSF47095">
    <property type="entry name" value="HMG-box"/>
    <property type="match status" value="1"/>
</dbReference>
<proteinExistence type="predicted"/>
<sequence length="414" mass="46640">MPADRSTRLRADSSSNGKLSANVEQMVEEFVKQIDLEQLCSIDGITTPLLAERSGKNNPVSRPSNCFFQFKRIVSQYATQRCIPGYNDQNILSKAQSKLWKMTTKEQKAPFIKLAEEAKKKHKEMYPDYEFHPHRDKSVLKIKMNNGGQQKKKKNPVEKPDQKNPNLLIHQDSTILSRDSNEGEFDFVDNQEDVNRLINNAYFNNSTTYAHQSPINDESDTSMGSQDELIGVIPEFLITLHSSPEFSATYQHDYPVSPITPITPITPISPLLIVTGSEVSTPYPSPIASQIGDNSFDFQSIASSLSSLEQDNFDMTIASSMEQTTTPLNWPVVDNNNMLMISMNNTMNTASLSSSPALSYSDSTFSLQPSPNPNLDNMDDIYQSPFSDMYQYCQDFIPDPNITVYEQSLFPFNQ</sequence>
<dbReference type="AlphaFoldDB" id="A0A397VJF1"/>
<dbReference type="PROSITE" id="PS50118">
    <property type="entry name" value="HMG_BOX_2"/>
    <property type="match status" value="1"/>
</dbReference>
<dbReference type="PANTHER" id="PTHR10270">
    <property type="entry name" value="SOX TRANSCRIPTION FACTOR"/>
    <property type="match status" value="1"/>
</dbReference>
<dbReference type="Gene3D" id="1.10.30.10">
    <property type="entry name" value="High mobility group box domain"/>
    <property type="match status" value="1"/>
</dbReference>
<comment type="caution">
    <text evidence="6">The sequence shown here is derived from an EMBL/GenBank/DDBJ whole genome shotgun (WGS) entry which is preliminary data.</text>
</comment>